<accession>A0A6L9L895</accession>
<dbReference type="AlphaFoldDB" id="A0A6L9L895"/>
<name>A0A6L9L895_9BACT</name>
<evidence type="ECO:0000313" key="2">
    <source>
        <dbReference type="Proteomes" id="UP000474175"/>
    </source>
</evidence>
<dbReference type="Gene3D" id="2.60.40.10">
    <property type="entry name" value="Immunoglobulins"/>
    <property type="match status" value="1"/>
</dbReference>
<organism evidence="1 2">
    <name type="scientific">Spirosoma terrae</name>
    <dbReference type="NCBI Taxonomy" id="1968276"/>
    <lineage>
        <taxon>Bacteria</taxon>
        <taxon>Pseudomonadati</taxon>
        <taxon>Bacteroidota</taxon>
        <taxon>Cytophagia</taxon>
        <taxon>Cytophagales</taxon>
        <taxon>Cytophagaceae</taxon>
        <taxon>Spirosoma</taxon>
    </lineage>
</organism>
<protein>
    <recommendedName>
        <fullName evidence="3">Ig-like domain-containing protein</fullName>
    </recommendedName>
</protein>
<dbReference type="EMBL" id="JAAFZH010000008">
    <property type="protein sequence ID" value="NDU96815.1"/>
    <property type="molecule type" value="Genomic_DNA"/>
</dbReference>
<dbReference type="RefSeq" id="WP_163951651.1">
    <property type="nucleotide sequence ID" value="NZ_JAAFZH010000008.1"/>
</dbReference>
<comment type="caution">
    <text evidence="1">The sequence shown here is derived from an EMBL/GenBank/DDBJ whole genome shotgun (WGS) entry which is preliminary data.</text>
</comment>
<gene>
    <name evidence="1" type="ORF">GK108_18170</name>
</gene>
<evidence type="ECO:0000313" key="1">
    <source>
        <dbReference type="EMBL" id="NDU96815.1"/>
    </source>
</evidence>
<sequence>METNCSTLRKEELIFRVRPLTTLILLLGCCLSAYSQVIKTYRVSDVDPQCAFYTNNGYPTEGGHLDITSVTTYTAFPRNAGYALKVVGTTGTFKEYANGTATLDVVYNLADKTTGALSAENWTMHIDLVGRTTTAPPHFPMGGACGNAAGTGFVYYNVSQGTVTSNIAGHGPYIVQNKDQSSLAPTDPPGSQYTAYFQMGNGASLRHPTAFGLGGWWDVIRVNNPDGAYPFGVGDSYLELEEIPSCTNPTVSINNTNPSICPGGNSTLSVSGCTGGTVAWNDGATGVTRVVSPSITTTYSATCTIGDCNGSASTSVTVSPAPAPTVNSPSICAGQSAVLTVSNCSGTVNWGGGITGATRTVNPTTTTTYSATCTVGACSGSTISTVTVTPAPAPTVNSPSICAGQSAVLTVSNCSGTVVWNDGSTGLTKTVNPTTTTTYSATCTVGACSGSTTSTVTVNPLPTLSLAASATNVTVGTPVSLSANGCSGNVAWSSGQTGSVITVTPMNATQTYSATCTTPAGCSATAAITVTTQPAASLVVTSATICAGQSATLVASGCTGNVTWNTGATGATLVTPTLTSTTSYTATCTTGTGSTTTAVGTVTVSPLPTLSLAASATNVTVGTPVSLTANGCSGNLAWSSGQTGSVITVTPMNATQTYSATCTTPAGCSATAAITVTTQPAATCVLSVTVTPGSCVSATNTYSVTATIQLANGPTGILTISTGAFSQTIATTSSATTYTAVLNGLHSDGVTHSVLISLAGCTSVTSTYTAPASCTITTCPPPVHVCKGSGYVYQLNTTPDLGTYQWYRNGIAISGATSSTYNATQAGSYSVVVNGNVAGTCPDNSCCPAIIVEDSIPDYQAQTQTATCQPQSNSVNSDGRILITNWTANSSDTTTYYYEINLGATYDASQRIAGGSTIRVPSNGVLVTNIPNPVSVTGQAYTIRISSSAGCFKDKLVILPQTTCSCPPAQCLPFVIRRIR</sequence>
<reference evidence="1 2" key="1">
    <citation type="submission" date="2020-02" db="EMBL/GenBank/DDBJ databases">
        <title>Draft genome sequence of two Spirosoma agri KCTC 52727 and Spirosoma terrae KCTC 52035.</title>
        <authorList>
            <person name="Rojas J."/>
            <person name="Ambika Manirajan B."/>
            <person name="Suarez C."/>
            <person name="Ratering S."/>
            <person name="Schnell S."/>
        </authorList>
    </citation>
    <scope>NUCLEOTIDE SEQUENCE [LARGE SCALE GENOMIC DNA]</scope>
    <source>
        <strain evidence="1 2">KCTC 52035</strain>
    </source>
</reference>
<keyword evidence="2" id="KW-1185">Reference proteome</keyword>
<dbReference type="Proteomes" id="UP000474175">
    <property type="component" value="Unassembled WGS sequence"/>
</dbReference>
<dbReference type="InterPro" id="IPR013783">
    <property type="entry name" value="Ig-like_fold"/>
</dbReference>
<evidence type="ECO:0008006" key="3">
    <source>
        <dbReference type="Google" id="ProtNLM"/>
    </source>
</evidence>
<proteinExistence type="predicted"/>